<evidence type="ECO:0000256" key="1">
    <source>
        <dbReference type="ARBA" id="ARBA00004141"/>
    </source>
</evidence>
<evidence type="ECO:0000256" key="3">
    <source>
        <dbReference type="SAM" id="Phobius"/>
    </source>
</evidence>
<keyword evidence="3" id="KW-1133">Transmembrane helix</keyword>
<feature type="transmembrane region" description="Helical" evidence="3">
    <location>
        <begin position="171"/>
        <end position="191"/>
    </location>
</feature>
<dbReference type="InterPro" id="IPR020846">
    <property type="entry name" value="MFS_dom"/>
</dbReference>
<feature type="transmembrane region" description="Helical" evidence="3">
    <location>
        <begin position="312"/>
        <end position="331"/>
    </location>
</feature>
<dbReference type="Proteomes" id="UP000287166">
    <property type="component" value="Unassembled WGS sequence"/>
</dbReference>
<feature type="transmembrane region" description="Helical" evidence="3">
    <location>
        <begin position="245"/>
        <end position="269"/>
    </location>
</feature>
<dbReference type="PANTHER" id="PTHR11360:SF177">
    <property type="entry name" value="RIBOFLAVIN TRANSPORTER MCH5"/>
    <property type="match status" value="1"/>
</dbReference>
<evidence type="ECO:0000313" key="6">
    <source>
        <dbReference type="Proteomes" id="UP000287166"/>
    </source>
</evidence>
<dbReference type="OrthoDB" id="6509908at2759"/>
<comment type="subcellular location">
    <subcellularLocation>
        <location evidence="1">Membrane</location>
        <topology evidence="1">Multi-pass membrane protein</topology>
    </subcellularLocation>
</comment>
<sequence length="421" mass="45560">MPDLEKSLTVESIEGHYSPTEKSPRSVEDVDRDGYEFAEGGFQGWLTVFGAFLALFCGFGQLSSFGTFQSWYAEHQLRGLPASTISWIGTLQLFLFFLSGGFLGRLFDAYGPRIIMMAGTVALVISVMLTSICTRYYEYVLAQGVLFGLGVGMLFYPSLSAVSTHFTKHRATAIGIATTGSGVGGVVYPIMLHQLFLRIGFAWAVRISGFVSLALCLASVLFVTSRLPAGGDSGPWFDTAVFRDLPYILVLVSSVLISFGLFIPNFYIVNYAIEHSVAPGTAFYVLSVMNAGSILGRTVPSYLSDVFGRYNLIIPCTFFSGLLPLVFWVFATNLTTIMTFAAFYGFFSGAFNSVIIPCIAQISRMGQHGRRVGMLYSVISVPALCGGPAAGALLKLQHGSYTGMIILSGTTIVGSRLTLSW</sequence>
<dbReference type="AlphaFoldDB" id="A0A401GTA9"/>
<feature type="domain" description="Major facilitator superfamily (MFS) profile" evidence="4">
    <location>
        <begin position="46"/>
        <end position="421"/>
    </location>
</feature>
<feature type="transmembrane region" description="Helical" evidence="3">
    <location>
        <begin position="337"/>
        <end position="360"/>
    </location>
</feature>
<dbReference type="CDD" id="cd17352">
    <property type="entry name" value="MFS_MCT_SLC16"/>
    <property type="match status" value="1"/>
</dbReference>
<dbReference type="Pfam" id="PF07690">
    <property type="entry name" value="MFS_1"/>
    <property type="match status" value="1"/>
</dbReference>
<name>A0A401GTA9_9APHY</name>
<dbReference type="PROSITE" id="PS50850">
    <property type="entry name" value="MFS"/>
    <property type="match status" value="1"/>
</dbReference>
<dbReference type="InterPro" id="IPR050327">
    <property type="entry name" value="Proton-linked_MCT"/>
</dbReference>
<comment type="similarity">
    <text evidence="2">Belongs to the major facilitator superfamily. Monocarboxylate porter (TC 2.A.1.13) family.</text>
</comment>
<dbReference type="GO" id="GO:0022857">
    <property type="term" value="F:transmembrane transporter activity"/>
    <property type="evidence" value="ECO:0007669"/>
    <property type="project" value="InterPro"/>
</dbReference>
<gene>
    <name evidence="5" type="ORF">SCP_0706420</name>
</gene>
<feature type="transmembrane region" description="Helical" evidence="3">
    <location>
        <begin position="85"/>
        <end position="107"/>
    </location>
</feature>
<comment type="caution">
    <text evidence="5">The sequence shown here is derived from an EMBL/GenBank/DDBJ whole genome shotgun (WGS) entry which is preliminary data.</text>
</comment>
<dbReference type="InterPro" id="IPR036259">
    <property type="entry name" value="MFS_trans_sf"/>
</dbReference>
<dbReference type="Gene3D" id="1.20.1250.20">
    <property type="entry name" value="MFS general substrate transporter like domains"/>
    <property type="match status" value="2"/>
</dbReference>
<dbReference type="GeneID" id="38782372"/>
<keyword evidence="3" id="KW-0472">Membrane</keyword>
<dbReference type="RefSeq" id="XP_027616368.1">
    <property type="nucleotide sequence ID" value="XM_027760567.1"/>
</dbReference>
<keyword evidence="3" id="KW-0812">Transmembrane</keyword>
<evidence type="ECO:0000259" key="4">
    <source>
        <dbReference type="PROSITE" id="PS50850"/>
    </source>
</evidence>
<dbReference type="EMBL" id="BFAD01000007">
    <property type="protein sequence ID" value="GBE85455.1"/>
    <property type="molecule type" value="Genomic_DNA"/>
</dbReference>
<proteinExistence type="inferred from homology"/>
<dbReference type="InterPro" id="IPR011701">
    <property type="entry name" value="MFS"/>
</dbReference>
<feature type="transmembrane region" description="Helical" evidence="3">
    <location>
        <begin position="203"/>
        <end position="224"/>
    </location>
</feature>
<feature type="transmembrane region" description="Helical" evidence="3">
    <location>
        <begin position="139"/>
        <end position="159"/>
    </location>
</feature>
<feature type="transmembrane region" description="Helical" evidence="3">
    <location>
        <begin position="45"/>
        <end position="65"/>
    </location>
</feature>
<dbReference type="GO" id="GO:0016020">
    <property type="term" value="C:membrane"/>
    <property type="evidence" value="ECO:0007669"/>
    <property type="project" value="UniProtKB-SubCell"/>
</dbReference>
<dbReference type="SUPFAM" id="SSF103473">
    <property type="entry name" value="MFS general substrate transporter"/>
    <property type="match status" value="1"/>
</dbReference>
<evidence type="ECO:0000256" key="2">
    <source>
        <dbReference type="ARBA" id="ARBA00006727"/>
    </source>
</evidence>
<accession>A0A401GTA9</accession>
<organism evidence="5 6">
    <name type="scientific">Sparassis crispa</name>
    <dbReference type="NCBI Taxonomy" id="139825"/>
    <lineage>
        <taxon>Eukaryota</taxon>
        <taxon>Fungi</taxon>
        <taxon>Dikarya</taxon>
        <taxon>Basidiomycota</taxon>
        <taxon>Agaricomycotina</taxon>
        <taxon>Agaricomycetes</taxon>
        <taxon>Polyporales</taxon>
        <taxon>Sparassidaceae</taxon>
        <taxon>Sparassis</taxon>
    </lineage>
</organism>
<reference evidence="5 6" key="1">
    <citation type="journal article" date="2018" name="Sci. Rep.">
        <title>Genome sequence of the cauliflower mushroom Sparassis crispa (Hanabiratake) and its association with beneficial usage.</title>
        <authorList>
            <person name="Kiyama R."/>
            <person name="Furutani Y."/>
            <person name="Kawaguchi K."/>
            <person name="Nakanishi T."/>
        </authorList>
    </citation>
    <scope>NUCLEOTIDE SEQUENCE [LARGE SCALE GENOMIC DNA]</scope>
</reference>
<evidence type="ECO:0000313" key="5">
    <source>
        <dbReference type="EMBL" id="GBE85455.1"/>
    </source>
</evidence>
<dbReference type="InParanoid" id="A0A401GTA9"/>
<dbReference type="PANTHER" id="PTHR11360">
    <property type="entry name" value="MONOCARBOXYLATE TRANSPORTER"/>
    <property type="match status" value="1"/>
</dbReference>
<feature type="transmembrane region" description="Helical" evidence="3">
    <location>
        <begin position="114"/>
        <end position="133"/>
    </location>
</feature>
<protein>
    <submittedName>
        <fullName evidence="5">Aspyridones efflux protein</fullName>
    </submittedName>
</protein>
<feature type="transmembrane region" description="Helical" evidence="3">
    <location>
        <begin position="372"/>
        <end position="394"/>
    </location>
</feature>
<keyword evidence="6" id="KW-1185">Reference proteome</keyword>